<keyword evidence="1" id="KW-0732">Signal</keyword>
<dbReference type="Proteomes" id="UP001301769">
    <property type="component" value="Unassembled WGS sequence"/>
</dbReference>
<evidence type="ECO:0000313" key="3">
    <source>
        <dbReference type="Proteomes" id="UP001301769"/>
    </source>
</evidence>
<feature type="chain" id="PRO_5042903374" evidence="1">
    <location>
        <begin position="23"/>
        <end position="196"/>
    </location>
</feature>
<sequence length="196" mass="21828">MLPKSVLSITTACFLSVGGVIAAEQKQAKYALAHAELSQEAIAARLNATDDDEDDIPSDHIAVRLFAYPDAKGDSVDVRWGDLKDGHCVNLPPKTTALSVSISGAVKCCLLYRSPCPAVPRLPNMHQNPGFFHQKIFSPIRDLFPYGFTDRPRSVVCPSQDLCKAFWQDRNWTPEQLQNVGPYWVDIRSIPDREFI</sequence>
<dbReference type="EMBL" id="MU858060">
    <property type="protein sequence ID" value="KAK4217304.1"/>
    <property type="molecule type" value="Genomic_DNA"/>
</dbReference>
<feature type="signal peptide" evidence="1">
    <location>
        <begin position="1"/>
        <end position="22"/>
    </location>
</feature>
<accession>A0AAN6YDX4</accession>
<name>A0AAN6YDX4_9PEZI</name>
<comment type="caution">
    <text evidence="2">The sequence shown here is derived from an EMBL/GenBank/DDBJ whole genome shotgun (WGS) entry which is preliminary data.</text>
</comment>
<organism evidence="2 3">
    <name type="scientific">Rhypophila decipiens</name>
    <dbReference type="NCBI Taxonomy" id="261697"/>
    <lineage>
        <taxon>Eukaryota</taxon>
        <taxon>Fungi</taxon>
        <taxon>Dikarya</taxon>
        <taxon>Ascomycota</taxon>
        <taxon>Pezizomycotina</taxon>
        <taxon>Sordariomycetes</taxon>
        <taxon>Sordariomycetidae</taxon>
        <taxon>Sordariales</taxon>
        <taxon>Naviculisporaceae</taxon>
        <taxon>Rhypophila</taxon>
    </lineage>
</organism>
<gene>
    <name evidence="2" type="ORF">QBC37DRAFT_384512</name>
</gene>
<evidence type="ECO:0000256" key="1">
    <source>
        <dbReference type="SAM" id="SignalP"/>
    </source>
</evidence>
<protein>
    <submittedName>
        <fullName evidence="2">Uncharacterized protein</fullName>
    </submittedName>
</protein>
<reference evidence="2" key="2">
    <citation type="submission" date="2023-05" db="EMBL/GenBank/DDBJ databases">
        <authorList>
            <consortium name="Lawrence Berkeley National Laboratory"/>
            <person name="Steindorff A."/>
            <person name="Hensen N."/>
            <person name="Bonometti L."/>
            <person name="Westerberg I."/>
            <person name="Brannstrom I.O."/>
            <person name="Guillou S."/>
            <person name="Cros-Aarteil S."/>
            <person name="Calhoun S."/>
            <person name="Haridas S."/>
            <person name="Kuo A."/>
            <person name="Mondo S."/>
            <person name="Pangilinan J."/>
            <person name="Riley R."/>
            <person name="Labutti K."/>
            <person name="Andreopoulos B."/>
            <person name="Lipzen A."/>
            <person name="Chen C."/>
            <person name="Yanf M."/>
            <person name="Daum C."/>
            <person name="Ng V."/>
            <person name="Clum A."/>
            <person name="Ohm R."/>
            <person name="Martin F."/>
            <person name="Silar P."/>
            <person name="Natvig D."/>
            <person name="Lalanne C."/>
            <person name="Gautier V."/>
            <person name="Ament-Velasquez S.L."/>
            <person name="Kruys A."/>
            <person name="Hutchinson M.I."/>
            <person name="Powell A.J."/>
            <person name="Barry K."/>
            <person name="Miller A.N."/>
            <person name="Grigoriev I.V."/>
            <person name="Debuchy R."/>
            <person name="Gladieux P."/>
            <person name="Thoren M.H."/>
            <person name="Johannesson H."/>
        </authorList>
    </citation>
    <scope>NUCLEOTIDE SEQUENCE</scope>
    <source>
        <strain evidence="2">PSN293</strain>
    </source>
</reference>
<proteinExistence type="predicted"/>
<keyword evidence="3" id="KW-1185">Reference proteome</keyword>
<dbReference type="AlphaFoldDB" id="A0AAN6YDX4"/>
<evidence type="ECO:0000313" key="2">
    <source>
        <dbReference type="EMBL" id="KAK4217304.1"/>
    </source>
</evidence>
<reference evidence="2" key="1">
    <citation type="journal article" date="2023" name="Mol. Phylogenet. Evol.">
        <title>Genome-scale phylogeny and comparative genomics of the fungal order Sordariales.</title>
        <authorList>
            <person name="Hensen N."/>
            <person name="Bonometti L."/>
            <person name="Westerberg I."/>
            <person name="Brannstrom I.O."/>
            <person name="Guillou S."/>
            <person name="Cros-Aarteil S."/>
            <person name="Calhoun S."/>
            <person name="Haridas S."/>
            <person name="Kuo A."/>
            <person name="Mondo S."/>
            <person name="Pangilinan J."/>
            <person name="Riley R."/>
            <person name="LaButti K."/>
            <person name="Andreopoulos B."/>
            <person name="Lipzen A."/>
            <person name="Chen C."/>
            <person name="Yan M."/>
            <person name="Daum C."/>
            <person name="Ng V."/>
            <person name="Clum A."/>
            <person name="Steindorff A."/>
            <person name="Ohm R.A."/>
            <person name="Martin F."/>
            <person name="Silar P."/>
            <person name="Natvig D.O."/>
            <person name="Lalanne C."/>
            <person name="Gautier V."/>
            <person name="Ament-Velasquez S.L."/>
            <person name="Kruys A."/>
            <person name="Hutchinson M.I."/>
            <person name="Powell A.J."/>
            <person name="Barry K."/>
            <person name="Miller A.N."/>
            <person name="Grigoriev I.V."/>
            <person name="Debuchy R."/>
            <person name="Gladieux P."/>
            <person name="Hiltunen Thoren M."/>
            <person name="Johannesson H."/>
        </authorList>
    </citation>
    <scope>NUCLEOTIDE SEQUENCE</scope>
    <source>
        <strain evidence="2">PSN293</strain>
    </source>
</reference>